<evidence type="ECO:0000313" key="8">
    <source>
        <dbReference type="Proteomes" id="UP000014064"/>
    </source>
</evidence>
<keyword evidence="4" id="KW-0539">Nucleus</keyword>
<dbReference type="KEGG" id="wic:J056_000480"/>
<feature type="region of interest" description="Disordered" evidence="5">
    <location>
        <begin position="1"/>
        <end position="102"/>
    </location>
</feature>
<feature type="domain" description="S1 motif" evidence="6">
    <location>
        <begin position="526"/>
        <end position="595"/>
    </location>
</feature>
<dbReference type="Proteomes" id="UP000014064">
    <property type="component" value="Unassembled WGS sequence"/>
</dbReference>
<feature type="compositionally biased region" description="Basic residues" evidence="5">
    <location>
        <begin position="80"/>
        <end position="93"/>
    </location>
</feature>
<dbReference type="InterPro" id="IPR008847">
    <property type="entry name" value="Suf"/>
</dbReference>
<dbReference type="InterPro" id="IPR012340">
    <property type="entry name" value="NA-bd_OB-fold"/>
</dbReference>
<evidence type="ECO:0000256" key="1">
    <source>
        <dbReference type="ARBA" id="ARBA00004604"/>
    </source>
</evidence>
<dbReference type="AlphaFoldDB" id="R9AEV8"/>
<feature type="domain" description="S1 motif" evidence="6">
    <location>
        <begin position="615"/>
        <end position="684"/>
    </location>
</feature>
<feature type="domain" description="S1 motif" evidence="6">
    <location>
        <begin position="434"/>
        <end position="509"/>
    </location>
</feature>
<dbReference type="FunFam" id="2.40.50.140:FF:000103">
    <property type="entry name" value="protein RRP5 homolog"/>
    <property type="match status" value="2"/>
</dbReference>
<dbReference type="InterPro" id="IPR003107">
    <property type="entry name" value="HAT"/>
</dbReference>
<dbReference type="InterPro" id="IPR057302">
    <property type="entry name" value="Rrp5_S1"/>
</dbReference>
<dbReference type="OMA" id="DRIVECT"/>
<dbReference type="STRING" id="1299270.R9AEV8"/>
<comment type="subcellular location">
    <subcellularLocation>
        <location evidence="1">Nucleus</location>
        <location evidence="1">Nucleolus</location>
    </subcellularLocation>
</comment>
<dbReference type="OrthoDB" id="412781at2759"/>
<feature type="region of interest" description="Disordered" evidence="5">
    <location>
        <begin position="159"/>
        <end position="187"/>
    </location>
</feature>
<evidence type="ECO:0000259" key="6">
    <source>
        <dbReference type="PROSITE" id="PS50126"/>
    </source>
</evidence>
<dbReference type="InterPro" id="IPR011990">
    <property type="entry name" value="TPR-like_helical_dom_sf"/>
</dbReference>
<dbReference type="InterPro" id="IPR048059">
    <property type="entry name" value="Rrp5_S1_rpt_hs1_sc1"/>
</dbReference>
<sequence>MVKRKSEAADTANTPNAADAASVLKSASSKKHKTFDDAGSTNNGAEIDFPRGGGTGLTNLETAQAKQEGRRDADRDVSSKKKPAKKPAAKKPKRDTQNDNAITDKIRVEHLNYKRAVPGLKVLAQIIQITPIELIVSLPEQLLAHIPITNISTHFTNRLDNAMNDDSDDDSDQEEDASDKEDDSLPELDDLFHVGSWVRAVVLHTHKDTNSGRVKKEGEELIKASRKLELTLDPRSVNEGLTAKDFVKDFTTVGAVRSVEDHGYLIDLGVSDVDGFVSSKEMNKSGFDKAIAAQVGALLPLTVTSKTNKVANLTPNLHTFAKSYMNEANTLESVIPGVLLNAMVTAVLPAGLNVRFYGFFDGTISRDHIPFEKKPLSERFPVGKKIKARVVFDHPTSNPKRFSLSLLPHIVHLTNSLTEESEDGQTISDAFARGRVVEGVQVIMVESEKGLFVTIPDSTLIGFIHISQIADDHTPSLSSSSGATKVGSTHTARVVGISYVDKVVQLSIKPSVLHKTFMKVSDAQVGAVVDGTVRKMADDRMFVSISGSVDAIVWPVHYSDVKLKHPEKKYRPDMKVKTRILSAEADKNRITATLKKTLVKSDLPIVTSYDRSQKNTITHATVSSIKEKGAILEFYNNVRAFLPVGEISESYTKHAQDALHIGQVVKVVIIKVETEEGRMMASIRKTVPKEERDALVKERKSEKKEVNEEMKVKEDEGEQVAGDEDIDIDNAINENSQSESDGEAVGLQVEEESSDEEDDDVTMEDTTNKKPKKTTKDVDSLSTGGFNWDGENDKKDLEQEGTNSDDSDSDSDAYSDANDDGKRKKKRKSTKHFEGDLTATMNEKPPESSNDFERLLLGSPNSSYVWIQYMSFQLNLSEIDKAREIAQRALKTIGFRESQEKFNVWIALLNLENTFGDEDTFDKTFKEAVSYNDPLTMHMKVADILEASEKYDNANEVYVKATKKFGAHIILWVNYAEFKFRVEDANGARSLLTRSLKSLDKRDHVACISKFAQLEFKVGDAERGKTIFEGIIESHPKQLDQWFVYIDMLARTEDVAGLRNVFEKLLALKLSTKKAKSVFKKWLTIEKEIGDENGVRDVKQRAVAWNEQREQHGQHDE</sequence>
<name>R9AEV8_WALI9</name>
<evidence type="ECO:0000256" key="4">
    <source>
        <dbReference type="ARBA" id="ARBA00023242"/>
    </source>
</evidence>
<dbReference type="PANTHER" id="PTHR23270:SF10">
    <property type="entry name" value="PROTEIN RRP5 HOMOLOG"/>
    <property type="match status" value="1"/>
</dbReference>
<dbReference type="HOGENOM" id="CLU_000845_0_1_1"/>
<dbReference type="SMART" id="SM00386">
    <property type="entry name" value="HAT"/>
    <property type="match status" value="6"/>
</dbReference>
<accession>R9AEV8</accession>
<keyword evidence="3" id="KW-0677">Repeat</keyword>
<dbReference type="eggNOG" id="KOG1070">
    <property type="taxonomic scope" value="Eukaryota"/>
</dbReference>
<proteinExistence type="predicted"/>
<protein>
    <submittedName>
        <fullName evidence="7">rRNA biosis protein rrp5</fullName>
    </submittedName>
</protein>
<dbReference type="InterPro" id="IPR003029">
    <property type="entry name" value="S1_domain"/>
</dbReference>
<feature type="compositionally biased region" description="Acidic residues" evidence="5">
    <location>
        <begin position="803"/>
        <end position="813"/>
    </location>
</feature>
<dbReference type="GO" id="GO:0003723">
    <property type="term" value="F:RNA binding"/>
    <property type="evidence" value="ECO:0007669"/>
    <property type="project" value="TreeGrafter"/>
</dbReference>
<dbReference type="InterPro" id="IPR057301">
    <property type="entry name" value="Rrp5_OB_4th"/>
</dbReference>
<feature type="compositionally biased region" description="Acidic residues" evidence="5">
    <location>
        <begin position="163"/>
        <end position="187"/>
    </location>
</feature>
<feature type="compositionally biased region" description="Low complexity" evidence="5">
    <location>
        <begin position="9"/>
        <end position="27"/>
    </location>
</feature>
<dbReference type="CDD" id="cd05697">
    <property type="entry name" value="S1_Rrp5_repeat_hs5"/>
    <property type="match status" value="1"/>
</dbReference>
<dbReference type="SUPFAM" id="SSF50249">
    <property type="entry name" value="Nucleic acid-binding proteins"/>
    <property type="match status" value="6"/>
</dbReference>
<dbReference type="GeneID" id="20373432"/>
<feature type="compositionally biased region" description="Basic and acidic residues" evidence="5">
    <location>
        <begin position="67"/>
        <end position="79"/>
    </location>
</feature>
<dbReference type="Pfam" id="PF05843">
    <property type="entry name" value="Suf"/>
    <property type="match status" value="1"/>
</dbReference>
<dbReference type="Pfam" id="PF00575">
    <property type="entry name" value="S1"/>
    <property type="match status" value="1"/>
</dbReference>
<dbReference type="GO" id="GO:0006364">
    <property type="term" value="P:rRNA processing"/>
    <property type="evidence" value="ECO:0007669"/>
    <property type="project" value="UniProtKB-KW"/>
</dbReference>
<dbReference type="InterPro" id="IPR045209">
    <property type="entry name" value="Rrp5"/>
</dbReference>
<organism evidence="7 8">
    <name type="scientific">Wallemia ichthyophaga (strain EXF-994 / CBS 113033)</name>
    <dbReference type="NCBI Taxonomy" id="1299270"/>
    <lineage>
        <taxon>Eukaryota</taxon>
        <taxon>Fungi</taxon>
        <taxon>Dikarya</taxon>
        <taxon>Basidiomycota</taxon>
        <taxon>Wallemiomycotina</taxon>
        <taxon>Wallemiomycetes</taxon>
        <taxon>Wallemiales</taxon>
        <taxon>Wallemiaceae</taxon>
        <taxon>Wallemia</taxon>
    </lineage>
</organism>
<dbReference type="PANTHER" id="PTHR23270">
    <property type="entry name" value="PROGRAMMED CELL DEATH PROTEIN 11 PRE-RRNA PROCESSING PROTEIN RRP5"/>
    <property type="match status" value="1"/>
</dbReference>
<dbReference type="EMBL" id="KE007233">
    <property type="protein sequence ID" value="EOR00670.1"/>
    <property type="molecule type" value="Genomic_DNA"/>
</dbReference>
<dbReference type="Gene3D" id="2.40.50.140">
    <property type="entry name" value="Nucleic acid-binding proteins"/>
    <property type="match status" value="6"/>
</dbReference>
<dbReference type="Gene3D" id="1.25.40.10">
    <property type="entry name" value="Tetratricopeptide repeat domain"/>
    <property type="match status" value="2"/>
</dbReference>
<keyword evidence="8" id="KW-1185">Reference proteome</keyword>
<feature type="region of interest" description="Disordered" evidence="5">
    <location>
        <begin position="684"/>
        <end position="849"/>
    </location>
</feature>
<dbReference type="Pfam" id="PF23459">
    <property type="entry name" value="S1_RRP5"/>
    <property type="match status" value="1"/>
</dbReference>
<feature type="domain" description="S1 motif" evidence="6">
    <location>
        <begin position="337"/>
        <end position="407"/>
    </location>
</feature>
<dbReference type="SUPFAM" id="SSF48452">
    <property type="entry name" value="TPR-like"/>
    <property type="match status" value="2"/>
</dbReference>
<dbReference type="RefSeq" id="XP_009268383.1">
    <property type="nucleotide sequence ID" value="XM_009270108.1"/>
</dbReference>
<reference evidence="8" key="1">
    <citation type="journal article" date="2013" name="BMC Genomics">
        <title>Genome and transcriptome sequencing of the halophilic fungus Wallemia ichthyophaga: haloadaptations present and absent.</title>
        <authorList>
            <person name="Zajc J."/>
            <person name="Liu Y."/>
            <person name="Dai W."/>
            <person name="Yang Z."/>
            <person name="Hu J."/>
            <person name="Gostincar C."/>
            <person name="Gunde-Cimerman N."/>
        </authorList>
    </citation>
    <scope>NUCLEOTIDE SEQUENCE [LARGE SCALE GENOMIC DNA]</scope>
    <source>
        <strain evidence="8">EXF-994 / CBS 113033</strain>
    </source>
</reference>
<gene>
    <name evidence="7" type="ORF">J056_000480</name>
</gene>
<evidence type="ECO:0000256" key="5">
    <source>
        <dbReference type="SAM" id="MobiDB-lite"/>
    </source>
</evidence>
<evidence type="ECO:0000256" key="2">
    <source>
        <dbReference type="ARBA" id="ARBA00022552"/>
    </source>
</evidence>
<evidence type="ECO:0000313" key="7">
    <source>
        <dbReference type="EMBL" id="EOR00670.1"/>
    </source>
</evidence>
<evidence type="ECO:0000256" key="3">
    <source>
        <dbReference type="ARBA" id="ARBA00022737"/>
    </source>
</evidence>
<dbReference type="Pfam" id="PF24685">
    <property type="entry name" value="OB_RRP5_4th"/>
    <property type="match status" value="1"/>
</dbReference>
<dbReference type="SMART" id="SM00316">
    <property type="entry name" value="S1"/>
    <property type="match status" value="6"/>
</dbReference>
<feature type="compositionally biased region" description="Acidic residues" evidence="5">
    <location>
        <begin position="715"/>
        <end position="728"/>
    </location>
</feature>
<feature type="compositionally biased region" description="Acidic residues" evidence="5">
    <location>
        <begin position="749"/>
        <end position="763"/>
    </location>
</feature>
<dbReference type="CDD" id="cd05693">
    <property type="entry name" value="S1_Rrp5_repeat_hs1_sc1"/>
    <property type="match status" value="1"/>
</dbReference>
<feature type="compositionally biased region" description="Basic and acidic residues" evidence="5">
    <location>
        <begin position="687"/>
        <end position="714"/>
    </location>
</feature>
<dbReference type="PROSITE" id="PS50126">
    <property type="entry name" value="S1"/>
    <property type="match status" value="4"/>
</dbReference>
<keyword evidence="2" id="KW-0698">rRNA processing</keyword>
<dbReference type="GO" id="GO:0032040">
    <property type="term" value="C:small-subunit processome"/>
    <property type="evidence" value="ECO:0007669"/>
    <property type="project" value="TreeGrafter"/>
</dbReference>